<evidence type="ECO:0000313" key="7">
    <source>
        <dbReference type="Proteomes" id="UP001601521"/>
    </source>
</evidence>
<dbReference type="InterPro" id="IPR036188">
    <property type="entry name" value="FAD/NAD-bd_sf"/>
</dbReference>
<dbReference type="PIRSF" id="PIRSF000137">
    <property type="entry name" value="Alcohol_oxidase"/>
    <property type="match status" value="1"/>
</dbReference>
<dbReference type="PANTHER" id="PTHR11552">
    <property type="entry name" value="GLUCOSE-METHANOL-CHOLINE GMC OXIDOREDUCTASE"/>
    <property type="match status" value="1"/>
</dbReference>
<comment type="similarity">
    <text evidence="2">Belongs to the GMC oxidoreductase family.</text>
</comment>
<dbReference type="InterPro" id="IPR012132">
    <property type="entry name" value="GMC_OxRdtase"/>
</dbReference>
<dbReference type="Pfam" id="PF00732">
    <property type="entry name" value="GMC_oxred_N"/>
    <property type="match status" value="1"/>
</dbReference>
<dbReference type="PANTHER" id="PTHR11552:SF147">
    <property type="entry name" value="CHOLINE DEHYDROGENASE, MITOCHONDRIAL"/>
    <property type="match status" value="1"/>
</dbReference>
<sequence length="523" mass="56236">MTEKRWDAIVVGAGSAGAALAARLAENGRQVLLVDAGPDYRSSDMPEAWRSMNPEVALLDQSALEKIVWTDIQASRTAKQAPREYWRGTGVGGSSAINGQIAIRPPLEEFDRWAAQGCFGWSGAEVLPYFARLEDDFAYGELPHHGQGGPIPIFRMDEKDWGAIDLALKTAALAAGHPWAPDVNAPGATGVSTYPINSRARRRVTTNDGYLEPARGLANLTIQGGTLVDRVLFAGNRAVGIQAIVDGAVASYFADEVVLCAGAIHSPTVLMRSGIGPADHLRGHGIDVRYDLAVGQGLQDHPLSSIEIPIVTSARAALDGRHTNVCVRYSSGAGEAPPNDMMLVSLNQQLVVLVNQDLRHHIGAFGVWVNHVYSRGSVTLTSTDPTVHPEVHLQMLSDDRDLARLRDGVRHLHELTRDGSVAELLDGSIEKQNERLFSVIDNDDELGDYLLATVEETQHATSTCRMGPSDDPMTVVDSNCRVLGVDGLRVVDASIFPTVPSANTNLTAIMAGELIAARYDTPN</sequence>
<dbReference type="InterPro" id="IPR000172">
    <property type="entry name" value="GMC_OxRdtase_N"/>
</dbReference>
<feature type="domain" description="Glucose-methanol-choline oxidoreductase N-terminal" evidence="5">
    <location>
        <begin position="262"/>
        <end position="276"/>
    </location>
</feature>
<dbReference type="PROSITE" id="PS00624">
    <property type="entry name" value="GMC_OXRED_2"/>
    <property type="match status" value="1"/>
</dbReference>
<evidence type="ECO:0000256" key="2">
    <source>
        <dbReference type="ARBA" id="ARBA00010790"/>
    </source>
</evidence>
<dbReference type="EMBL" id="JBIALX010000002">
    <property type="protein sequence ID" value="MFF0452832.1"/>
    <property type="molecule type" value="Genomic_DNA"/>
</dbReference>
<dbReference type="InterPro" id="IPR007867">
    <property type="entry name" value="GMC_OxRtase_C"/>
</dbReference>
<evidence type="ECO:0000313" key="6">
    <source>
        <dbReference type="EMBL" id="MFF0452832.1"/>
    </source>
</evidence>
<dbReference type="SUPFAM" id="SSF51905">
    <property type="entry name" value="FAD/NAD(P)-binding domain"/>
    <property type="match status" value="1"/>
</dbReference>
<keyword evidence="3" id="KW-0285">Flavoprotein</keyword>
<evidence type="ECO:0000256" key="1">
    <source>
        <dbReference type="ARBA" id="ARBA00001974"/>
    </source>
</evidence>
<evidence type="ECO:0000256" key="3">
    <source>
        <dbReference type="ARBA" id="ARBA00022630"/>
    </source>
</evidence>
<dbReference type="Gene3D" id="3.50.50.60">
    <property type="entry name" value="FAD/NAD(P)-binding domain"/>
    <property type="match status" value="1"/>
</dbReference>
<keyword evidence="7" id="KW-1185">Reference proteome</keyword>
<dbReference type="Gene3D" id="3.30.410.40">
    <property type="match status" value="1"/>
</dbReference>
<evidence type="ECO:0000256" key="4">
    <source>
        <dbReference type="ARBA" id="ARBA00022827"/>
    </source>
</evidence>
<accession>A0ABW6NCF9</accession>
<gene>
    <name evidence="6" type="ORF">ACFYTH_05615</name>
</gene>
<dbReference type="SUPFAM" id="SSF54373">
    <property type="entry name" value="FAD-linked reductases, C-terminal domain"/>
    <property type="match status" value="1"/>
</dbReference>
<dbReference type="Pfam" id="PF05199">
    <property type="entry name" value="GMC_oxred_C"/>
    <property type="match status" value="1"/>
</dbReference>
<evidence type="ECO:0000259" key="5">
    <source>
        <dbReference type="PROSITE" id="PS00624"/>
    </source>
</evidence>
<reference evidence="6 7" key="1">
    <citation type="submission" date="2024-10" db="EMBL/GenBank/DDBJ databases">
        <title>The Natural Products Discovery Center: Release of the First 8490 Sequenced Strains for Exploring Actinobacteria Biosynthetic Diversity.</title>
        <authorList>
            <person name="Kalkreuter E."/>
            <person name="Kautsar S.A."/>
            <person name="Yang D."/>
            <person name="Bader C.D."/>
            <person name="Teijaro C.N."/>
            <person name="Fluegel L."/>
            <person name="Davis C.M."/>
            <person name="Simpson J.R."/>
            <person name="Lauterbach L."/>
            <person name="Steele A.D."/>
            <person name="Gui C."/>
            <person name="Meng S."/>
            <person name="Li G."/>
            <person name="Viehrig K."/>
            <person name="Ye F."/>
            <person name="Su P."/>
            <person name="Kiefer A.F."/>
            <person name="Nichols A."/>
            <person name="Cepeda A.J."/>
            <person name="Yan W."/>
            <person name="Fan B."/>
            <person name="Jiang Y."/>
            <person name="Adhikari A."/>
            <person name="Zheng C.-J."/>
            <person name="Schuster L."/>
            <person name="Cowan T.M."/>
            <person name="Smanski M.J."/>
            <person name="Chevrette M.G."/>
            <person name="De Carvalho L.P.S."/>
            <person name="Shen B."/>
        </authorList>
    </citation>
    <scope>NUCLEOTIDE SEQUENCE [LARGE SCALE GENOMIC DNA]</scope>
    <source>
        <strain evidence="6 7">NPDC004550</strain>
    </source>
</reference>
<dbReference type="RefSeq" id="WP_387249537.1">
    <property type="nucleotide sequence ID" value="NZ_JBIALX010000002.1"/>
</dbReference>
<keyword evidence="4" id="KW-0274">FAD</keyword>
<name>A0ABW6NCF9_9NOCA</name>
<comment type="caution">
    <text evidence="6">The sequence shown here is derived from an EMBL/GenBank/DDBJ whole genome shotgun (WGS) entry which is preliminary data.</text>
</comment>
<organism evidence="6 7">
    <name type="scientific">Nocardia africana</name>
    <dbReference type="NCBI Taxonomy" id="134964"/>
    <lineage>
        <taxon>Bacteria</taxon>
        <taxon>Bacillati</taxon>
        <taxon>Actinomycetota</taxon>
        <taxon>Actinomycetes</taxon>
        <taxon>Mycobacteriales</taxon>
        <taxon>Nocardiaceae</taxon>
        <taxon>Nocardia</taxon>
    </lineage>
</organism>
<dbReference type="Proteomes" id="UP001601521">
    <property type="component" value="Unassembled WGS sequence"/>
</dbReference>
<comment type="cofactor">
    <cofactor evidence="1">
        <name>FAD</name>
        <dbReference type="ChEBI" id="CHEBI:57692"/>
    </cofactor>
</comment>
<proteinExistence type="inferred from homology"/>
<protein>
    <submittedName>
        <fullName evidence="6">GMC family oxidoreductase</fullName>
    </submittedName>
</protein>